<protein>
    <submittedName>
        <fullName evidence="2">DUF3108 domain-containing protein</fullName>
    </submittedName>
</protein>
<evidence type="ECO:0000313" key="2">
    <source>
        <dbReference type="EMBL" id="MBO8428661.1"/>
    </source>
</evidence>
<evidence type="ECO:0000256" key="1">
    <source>
        <dbReference type="SAM" id="SignalP"/>
    </source>
</evidence>
<organism evidence="2 3">
    <name type="scientific">Candidatus Egerieousia excrementavium</name>
    <dbReference type="NCBI Taxonomy" id="2840778"/>
    <lineage>
        <taxon>Bacteria</taxon>
        <taxon>Pseudomonadati</taxon>
        <taxon>Bacteroidota</taxon>
        <taxon>Bacteroidia</taxon>
        <taxon>Bacteroidales</taxon>
        <taxon>Candidatus Egerieousia</taxon>
    </lineage>
</organism>
<reference evidence="2" key="2">
    <citation type="journal article" date="2021" name="PeerJ">
        <title>Extensive microbial diversity within the chicken gut microbiome revealed by metagenomics and culture.</title>
        <authorList>
            <person name="Gilroy R."/>
            <person name="Ravi A."/>
            <person name="Getino M."/>
            <person name="Pursley I."/>
            <person name="Horton D.L."/>
            <person name="Alikhan N.F."/>
            <person name="Baker D."/>
            <person name="Gharbi K."/>
            <person name="Hall N."/>
            <person name="Watson M."/>
            <person name="Adriaenssens E.M."/>
            <person name="Foster-Nyarko E."/>
            <person name="Jarju S."/>
            <person name="Secka A."/>
            <person name="Antonio M."/>
            <person name="Oren A."/>
            <person name="Chaudhuri R.R."/>
            <person name="La Ragione R."/>
            <person name="Hildebrand F."/>
            <person name="Pallen M.J."/>
        </authorList>
    </citation>
    <scope>NUCLEOTIDE SEQUENCE</scope>
    <source>
        <strain evidence="2">15467</strain>
    </source>
</reference>
<evidence type="ECO:0000313" key="3">
    <source>
        <dbReference type="Proteomes" id="UP000823635"/>
    </source>
</evidence>
<dbReference type="Proteomes" id="UP000823635">
    <property type="component" value="Unassembled WGS sequence"/>
</dbReference>
<proteinExistence type="predicted"/>
<dbReference type="AlphaFoldDB" id="A0A9D9GXH4"/>
<accession>A0A9D9GXH4</accession>
<comment type="caution">
    <text evidence="2">The sequence shown here is derived from an EMBL/GenBank/DDBJ whole genome shotgun (WGS) entry which is preliminary data.</text>
</comment>
<feature type="chain" id="PRO_5038649195" evidence="1">
    <location>
        <begin position="23"/>
        <end position="269"/>
    </location>
</feature>
<dbReference type="InterPro" id="IPR021457">
    <property type="entry name" value="DUF3108"/>
</dbReference>
<gene>
    <name evidence="2" type="ORF">IAC68_01855</name>
</gene>
<name>A0A9D9GXH4_9BACT</name>
<reference evidence="2" key="1">
    <citation type="submission" date="2020-10" db="EMBL/GenBank/DDBJ databases">
        <authorList>
            <person name="Gilroy R."/>
        </authorList>
    </citation>
    <scope>NUCLEOTIDE SEQUENCE</scope>
    <source>
        <strain evidence="2">15467</strain>
    </source>
</reference>
<feature type="signal peptide" evidence="1">
    <location>
        <begin position="1"/>
        <end position="22"/>
    </location>
</feature>
<sequence>MRQLLLAIHFIIFFTAATLLHSQPLSHSGEPPYKEGETLTYELSYTWGGVNTDVGQGTAKMNYSDGFYNPVITGKTYKFYDIFFKVREHFESKFSDSTFRPVMFYRKSEEGKYWAENRYRFDDMNGKIYATVRKRNKPETDTVLTYTPYTFDLVSLFYNCRAMDFASLETGVKYPITFAIDKEIYNLYFIYHGKETKKIKGLGTFRTMKFSASLVAGEIFTGKDEIYIWVSDDKNIIPLLFESKVLVGTVTGRLKSWSNLKYPMTSKVK</sequence>
<dbReference type="EMBL" id="JADINB010000042">
    <property type="protein sequence ID" value="MBO8428661.1"/>
    <property type="molecule type" value="Genomic_DNA"/>
</dbReference>
<keyword evidence="1" id="KW-0732">Signal</keyword>
<dbReference type="Pfam" id="PF11306">
    <property type="entry name" value="DUF3108"/>
    <property type="match status" value="1"/>
</dbReference>